<evidence type="ECO:0000313" key="2">
    <source>
        <dbReference type="Proteomes" id="UP000054538"/>
    </source>
</evidence>
<evidence type="ECO:0000313" key="1">
    <source>
        <dbReference type="EMBL" id="KIK81433.1"/>
    </source>
</evidence>
<reference evidence="2" key="2">
    <citation type="submission" date="2015-01" db="EMBL/GenBank/DDBJ databases">
        <title>Evolutionary Origins and Diversification of the Mycorrhizal Mutualists.</title>
        <authorList>
            <consortium name="DOE Joint Genome Institute"/>
            <consortium name="Mycorrhizal Genomics Consortium"/>
            <person name="Kohler A."/>
            <person name="Kuo A."/>
            <person name="Nagy L.G."/>
            <person name="Floudas D."/>
            <person name="Copeland A."/>
            <person name="Barry K.W."/>
            <person name="Cichocki N."/>
            <person name="Veneault-Fourrey C."/>
            <person name="LaButti K."/>
            <person name="Lindquist E.A."/>
            <person name="Lipzen A."/>
            <person name="Lundell T."/>
            <person name="Morin E."/>
            <person name="Murat C."/>
            <person name="Riley R."/>
            <person name="Ohm R."/>
            <person name="Sun H."/>
            <person name="Tunlid A."/>
            <person name="Henrissat B."/>
            <person name="Grigoriev I.V."/>
            <person name="Hibbett D.S."/>
            <person name="Martin F."/>
        </authorList>
    </citation>
    <scope>NUCLEOTIDE SEQUENCE [LARGE SCALE GENOMIC DNA]</scope>
    <source>
        <strain evidence="2">Ve08.2h10</strain>
    </source>
</reference>
<dbReference type="OrthoDB" id="2689137at2759"/>
<protein>
    <submittedName>
        <fullName evidence="1">Uncharacterized protein</fullName>
    </submittedName>
</protein>
<keyword evidence="2" id="KW-1185">Reference proteome</keyword>
<reference evidence="1 2" key="1">
    <citation type="submission" date="2014-04" db="EMBL/GenBank/DDBJ databases">
        <authorList>
            <consortium name="DOE Joint Genome Institute"/>
            <person name="Kuo A."/>
            <person name="Kohler A."/>
            <person name="Jargeat P."/>
            <person name="Nagy L.G."/>
            <person name="Floudas D."/>
            <person name="Copeland A."/>
            <person name="Barry K.W."/>
            <person name="Cichocki N."/>
            <person name="Veneault-Fourrey C."/>
            <person name="LaButti K."/>
            <person name="Lindquist E.A."/>
            <person name="Lipzen A."/>
            <person name="Lundell T."/>
            <person name="Morin E."/>
            <person name="Murat C."/>
            <person name="Sun H."/>
            <person name="Tunlid A."/>
            <person name="Henrissat B."/>
            <person name="Grigoriev I.V."/>
            <person name="Hibbett D.S."/>
            <person name="Martin F."/>
            <person name="Nordberg H.P."/>
            <person name="Cantor M.N."/>
            <person name="Hua S.X."/>
        </authorList>
    </citation>
    <scope>NUCLEOTIDE SEQUENCE [LARGE SCALE GENOMIC DNA]</scope>
    <source>
        <strain evidence="1 2">Ve08.2h10</strain>
    </source>
</reference>
<dbReference type="AlphaFoldDB" id="A0A0D0D0G0"/>
<dbReference type="EMBL" id="KN825800">
    <property type="protein sequence ID" value="KIK81433.1"/>
    <property type="molecule type" value="Genomic_DNA"/>
</dbReference>
<dbReference type="HOGENOM" id="CLU_2347379_0_0_1"/>
<proteinExistence type="predicted"/>
<dbReference type="STRING" id="930991.A0A0D0D0G0"/>
<name>A0A0D0D0G0_9AGAM</name>
<organism evidence="1 2">
    <name type="scientific">Paxillus rubicundulus Ve08.2h10</name>
    <dbReference type="NCBI Taxonomy" id="930991"/>
    <lineage>
        <taxon>Eukaryota</taxon>
        <taxon>Fungi</taxon>
        <taxon>Dikarya</taxon>
        <taxon>Basidiomycota</taxon>
        <taxon>Agaricomycotina</taxon>
        <taxon>Agaricomycetes</taxon>
        <taxon>Agaricomycetidae</taxon>
        <taxon>Boletales</taxon>
        <taxon>Paxilineae</taxon>
        <taxon>Paxillaceae</taxon>
        <taxon>Paxillus</taxon>
    </lineage>
</organism>
<gene>
    <name evidence="1" type="ORF">PAXRUDRAFT_156129</name>
</gene>
<sequence length="97" mass="11005">MIVHTSLEKHWVKTDQDVFICPIVLNPFLQASGFAGGVLELTPLGLSLIIKCIFKCVFHHESDLPFHLAFLIISHLFMNIHVRECNLISSKSHIKIL</sequence>
<dbReference type="InParanoid" id="A0A0D0D0G0"/>
<accession>A0A0D0D0G0</accession>
<dbReference type="Proteomes" id="UP000054538">
    <property type="component" value="Unassembled WGS sequence"/>
</dbReference>